<proteinExistence type="predicted"/>
<dbReference type="RefSeq" id="WP_064257739.1">
    <property type="nucleotide sequence ID" value="NZ_CP132970.1"/>
</dbReference>
<protein>
    <submittedName>
        <fullName evidence="1">ATP-binding protein</fullName>
    </submittedName>
</protein>
<dbReference type="SUPFAM" id="SSF55874">
    <property type="entry name" value="ATPase domain of HSP90 chaperone/DNA topoisomerase II/histidine kinase"/>
    <property type="match status" value="1"/>
</dbReference>
<dbReference type="Pfam" id="PF13589">
    <property type="entry name" value="HATPase_c_3"/>
    <property type="match status" value="1"/>
</dbReference>
<dbReference type="EMBL" id="CP132970">
    <property type="protein sequence ID" value="XBW05043.1"/>
    <property type="molecule type" value="Genomic_DNA"/>
</dbReference>
<keyword evidence="1" id="KW-0067">ATP-binding</keyword>
<gene>
    <name evidence="1" type="ORF">RBB84_03465</name>
</gene>
<name>A0AAU7UZ71_9NOCA</name>
<reference evidence="1" key="1">
    <citation type="submission" date="2023-08" db="EMBL/GenBank/DDBJ databases">
        <title>The novel hydrolase IpcH responsible for the initial isoprocarb degradation step in Rhodococcus sp. D-6.</title>
        <authorList>
            <person name="Zhu Q."/>
        </authorList>
    </citation>
    <scope>NUCLEOTIDE SEQUENCE</scope>
    <source>
        <strain evidence="1">D-6</strain>
    </source>
</reference>
<dbReference type="AlphaFoldDB" id="A0AAU7UZ71"/>
<dbReference type="Gene3D" id="3.30.565.10">
    <property type="entry name" value="Histidine kinase-like ATPase, C-terminal domain"/>
    <property type="match status" value="1"/>
</dbReference>
<keyword evidence="1" id="KW-0547">Nucleotide-binding</keyword>
<dbReference type="KEGG" id="rhox:RBB84_03465"/>
<dbReference type="GO" id="GO:0005524">
    <property type="term" value="F:ATP binding"/>
    <property type="evidence" value="ECO:0007669"/>
    <property type="project" value="UniProtKB-KW"/>
</dbReference>
<accession>A0AAU7UZ71</accession>
<organism evidence="1">
    <name type="scientific">Rhodococcus sp. D-6</name>
    <dbReference type="NCBI Taxonomy" id="1387842"/>
    <lineage>
        <taxon>Bacteria</taxon>
        <taxon>Bacillati</taxon>
        <taxon>Actinomycetota</taxon>
        <taxon>Actinomycetes</taxon>
        <taxon>Mycobacteriales</taxon>
        <taxon>Nocardiaceae</taxon>
        <taxon>Rhodococcus</taxon>
    </lineage>
</organism>
<dbReference type="InterPro" id="IPR036890">
    <property type="entry name" value="HATPase_C_sf"/>
</dbReference>
<sequence>MNGERPVVVDTKTLPPDPSLVRSLGLHHSLTTAIADLVDNSIDAGAKHILIRLEQRGIRTVGLAVVDDGGGMDESAIDHAMTYAKKRDYGDADLGHFGLGLKAASLSQAETLVVWSQAYGANAVGRMLNRDEVGRNHAVSVLSAEQAAKRFANVDSGFDMSTGTIVEWRDVYTFLSSDDPGDQTSWLEQTINEIRTHLGVVLHRILTKGSVEITVQQYDLDVKHSGIPRTVEAINPFGYQVAGPGTYPRVLNVALPGVVEPVTAIAHIWPAAVQEESYRLFGRPGREHQGFYFYRNDRLLQIGGWNGIAYSRADYELGRVEIDLRKDIEKFVTINPEKSGLVLAAEFDEAIRKARFEDGSGGFADFLADLEYRCRQSRTRKRLPVTLVEPGFGLPGSVIDVIDDTVQISEAAEPIEIRWRALPPDKVFEIDLDDHRLNLNARMRDILVGYRSRDPDDAPVLKVLFLLLMSKTFESTWLGPAERLRLDAWQEILLSAVEQQGRTAERRNASPDGLGES</sequence>
<evidence type="ECO:0000313" key="1">
    <source>
        <dbReference type="EMBL" id="XBW05043.1"/>
    </source>
</evidence>